<accession>A0A1T2L576</accession>
<proteinExistence type="predicted"/>
<dbReference type="EMBL" id="MPRK01000096">
    <property type="protein sequence ID" value="OOZ40239.1"/>
    <property type="molecule type" value="Genomic_DNA"/>
</dbReference>
<evidence type="ECO:0000313" key="2">
    <source>
        <dbReference type="Proteomes" id="UP000190198"/>
    </source>
</evidence>
<comment type="caution">
    <text evidence="1">The sequence shown here is derived from an EMBL/GenBank/DDBJ whole genome shotgun (WGS) entry which is preliminary data.</text>
</comment>
<evidence type="ECO:0000313" key="1">
    <source>
        <dbReference type="EMBL" id="OOZ40239.1"/>
    </source>
</evidence>
<sequence>MLEYLPILSLQSIKAVNLQYGDVSDQITDFYKASGIQVHEIEDIDNTNDIDALFSLIEACDFIITTSNATPHFAGAMNKETFLLSPKVSGKLWYWKHRDDQGRSLWYPSVRIFDQTNTGDWSEPVEKIKSILENREIA</sequence>
<dbReference type="SUPFAM" id="SSF53756">
    <property type="entry name" value="UDP-Glycosyltransferase/glycogen phosphorylase"/>
    <property type="match status" value="1"/>
</dbReference>
<dbReference type="AlphaFoldDB" id="A0A1T2L576"/>
<keyword evidence="2" id="KW-1185">Reference proteome</keyword>
<dbReference type="Proteomes" id="UP000190198">
    <property type="component" value="Unassembled WGS sequence"/>
</dbReference>
<protein>
    <submittedName>
        <fullName evidence="1">Uncharacterized protein</fullName>
    </submittedName>
</protein>
<reference evidence="1 2" key="1">
    <citation type="submission" date="2016-11" db="EMBL/GenBank/DDBJ databases">
        <title>Mixed transmission modes and dynamic genome evolution in an obligate animal-bacterial symbiosis.</title>
        <authorList>
            <person name="Russell S.L."/>
            <person name="Corbett-Detig R.B."/>
            <person name="Cavanaugh C.M."/>
        </authorList>
    </citation>
    <scope>NUCLEOTIDE SEQUENCE [LARGE SCALE GENOMIC DNA]</scope>
    <source>
        <strain evidence="1">Sp-SM6</strain>
    </source>
</reference>
<name>A0A1T2L576_9GAMM</name>
<gene>
    <name evidence="1" type="ORF">BOW52_06155</name>
</gene>
<organism evidence="1 2">
    <name type="scientific">Solemya elarraichensis gill symbiont</name>
    <dbReference type="NCBI Taxonomy" id="1918949"/>
    <lineage>
        <taxon>Bacteria</taxon>
        <taxon>Pseudomonadati</taxon>
        <taxon>Pseudomonadota</taxon>
        <taxon>Gammaproteobacteria</taxon>
        <taxon>sulfur-oxidizing symbionts</taxon>
    </lineage>
</organism>